<dbReference type="GO" id="GO:0006952">
    <property type="term" value="P:defense response"/>
    <property type="evidence" value="ECO:0007669"/>
    <property type="project" value="UniProtKB-KW"/>
</dbReference>
<sequence length="490" mass="56246">MGGLGKTTITQKIFNNKQVVDRFEKRIWVSISQTFNEEEIMKTMLKQLGEDVNGLDMAQMLPKIKQALENRNYLIVMDDVWSAEGWWDNICAGLPKREGKSSGIIITTRIENLATEMGVEKARIHQPRILNEEESWALFSRIAFALDAEAQQHSDLEEVGKDSEKMWRLTEIKKLNVQKFGEGYLTISRMCWPQESENSIMASLQLSYDELPIRLKQCLLCFSMYPEDSEIWAEQLARWWVGEGFIEGKGTRTAMEMAFDYISELISRCLVEAVQQRGYDGRVYSCKMHDLVRDLTIKIAKEQISKTNKQKIKAPGIAGCNNLQKLPVSIIALQKLTVLDIGYCPIQQIPQGIGRLSNLQELSGFKVAGAANKNACRLRELQSLLQLRLLRIDICEESEIAEEELPVLLHLKQLKVLSINTEGCEKDEIFQKLDRLPLLHILKNCISARLNIEWEMVQRAMPQIKYVEVSHCYMLNSFPCNIDKLGIWRK</sequence>
<dbReference type="Pfam" id="PF00931">
    <property type="entry name" value="NB-ARC"/>
    <property type="match status" value="1"/>
</dbReference>
<name>B9T8I9_RICCO</name>
<dbReference type="Pfam" id="PF23598">
    <property type="entry name" value="LRR_14"/>
    <property type="match status" value="1"/>
</dbReference>
<dbReference type="InterPro" id="IPR058922">
    <property type="entry name" value="WHD_DRP"/>
</dbReference>
<gene>
    <name evidence="6" type="ORF">RCOM_0021490</name>
</gene>
<evidence type="ECO:0000256" key="1">
    <source>
        <dbReference type="ARBA" id="ARBA00022737"/>
    </source>
</evidence>
<dbReference type="SUPFAM" id="SSF52540">
    <property type="entry name" value="P-loop containing nucleoside triphosphate hydrolases"/>
    <property type="match status" value="1"/>
</dbReference>
<dbReference type="InterPro" id="IPR032675">
    <property type="entry name" value="LRR_dom_sf"/>
</dbReference>
<dbReference type="InterPro" id="IPR027417">
    <property type="entry name" value="P-loop_NTPase"/>
</dbReference>
<organism evidence="6 7">
    <name type="scientific">Ricinus communis</name>
    <name type="common">Castor bean</name>
    <dbReference type="NCBI Taxonomy" id="3988"/>
    <lineage>
        <taxon>Eukaryota</taxon>
        <taxon>Viridiplantae</taxon>
        <taxon>Streptophyta</taxon>
        <taxon>Embryophyta</taxon>
        <taxon>Tracheophyta</taxon>
        <taxon>Spermatophyta</taxon>
        <taxon>Magnoliopsida</taxon>
        <taxon>eudicotyledons</taxon>
        <taxon>Gunneridae</taxon>
        <taxon>Pentapetalae</taxon>
        <taxon>rosids</taxon>
        <taxon>fabids</taxon>
        <taxon>Malpighiales</taxon>
        <taxon>Euphorbiaceae</taxon>
        <taxon>Acalyphoideae</taxon>
        <taxon>Acalypheae</taxon>
        <taxon>Ricinus</taxon>
    </lineage>
</organism>
<dbReference type="Proteomes" id="UP000008311">
    <property type="component" value="Unassembled WGS sequence"/>
</dbReference>
<dbReference type="eggNOG" id="KOG4658">
    <property type="taxonomic scope" value="Eukaryota"/>
</dbReference>
<evidence type="ECO:0000259" key="3">
    <source>
        <dbReference type="Pfam" id="PF00931"/>
    </source>
</evidence>
<dbReference type="GO" id="GO:0043531">
    <property type="term" value="F:ADP binding"/>
    <property type="evidence" value="ECO:0007669"/>
    <property type="project" value="InterPro"/>
</dbReference>
<feature type="domain" description="Disease resistance protein winged helix" evidence="4">
    <location>
        <begin position="224"/>
        <end position="295"/>
    </location>
</feature>
<dbReference type="Gene3D" id="1.10.10.10">
    <property type="entry name" value="Winged helix-like DNA-binding domain superfamily/Winged helix DNA-binding domain"/>
    <property type="match status" value="1"/>
</dbReference>
<dbReference type="GO" id="GO:0051707">
    <property type="term" value="P:response to other organism"/>
    <property type="evidence" value="ECO:0007669"/>
    <property type="project" value="UniProtKB-ARBA"/>
</dbReference>
<reference evidence="7" key="1">
    <citation type="journal article" date="2010" name="Nat. Biotechnol.">
        <title>Draft genome sequence of the oilseed species Ricinus communis.</title>
        <authorList>
            <person name="Chan A.P."/>
            <person name="Crabtree J."/>
            <person name="Zhao Q."/>
            <person name="Lorenzi H."/>
            <person name="Orvis J."/>
            <person name="Puiu D."/>
            <person name="Melake-Berhan A."/>
            <person name="Jones K.M."/>
            <person name="Redman J."/>
            <person name="Chen G."/>
            <person name="Cahoon E.B."/>
            <person name="Gedil M."/>
            <person name="Stanke M."/>
            <person name="Haas B.J."/>
            <person name="Wortman J.R."/>
            <person name="Fraser-Liggett C.M."/>
            <person name="Ravel J."/>
            <person name="Rabinowicz P.D."/>
        </authorList>
    </citation>
    <scope>NUCLEOTIDE SEQUENCE [LARGE SCALE GENOMIC DNA]</scope>
    <source>
        <strain evidence="7">cv. Hale</strain>
    </source>
</reference>
<dbReference type="EMBL" id="EQ975072">
    <property type="protein sequence ID" value="EEF27826.1"/>
    <property type="molecule type" value="Genomic_DNA"/>
</dbReference>
<dbReference type="InterPro" id="IPR044974">
    <property type="entry name" value="Disease_R_plants"/>
</dbReference>
<keyword evidence="1" id="KW-0677">Repeat</keyword>
<dbReference type="InParanoid" id="B9T8I9"/>
<proteinExistence type="predicted"/>
<dbReference type="InterPro" id="IPR002182">
    <property type="entry name" value="NB-ARC"/>
</dbReference>
<dbReference type="FunFam" id="1.10.10.10:FF:000322">
    <property type="entry name" value="Probable disease resistance protein At1g63360"/>
    <property type="match status" value="1"/>
</dbReference>
<evidence type="ECO:0000259" key="5">
    <source>
        <dbReference type="Pfam" id="PF23598"/>
    </source>
</evidence>
<dbReference type="Pfam" id="PF23559">
    <property type="entry name" value="WHD_DRP"/>
    <property type="match status" value="1"/>
</dbReference>
<evidence type="ECO:0000313" key="7">
    <source>
        <dbReference type="Proteomes" id="UP000008311"/>
    </source>
</evidence>
<dbReference type="Gene3D" id="3.80.10.10">
    <property type="entry name" value="Ribonuclease Inhibitor"/>
    <property type="match status" value="1"/>
</dbReference>
<dbReference type="AlphaFoldDB" id="B9T8I9"/>
<evidence type="ECO:0000259" key="4">
    <source>
        <dbReference type="Pfam" id="PF23559"/>
    </source>
</evidence>
<dbReference type="STRING" id="3988.B9T8I9"/>
<dbReference type="PANTHER" id="PTHR23155">
    <property type="entry name" value="DISEASE RESISTANCE PROTEIN RP"/>
    <property type="match status" value="1"/>
</dbReference>
<accession>B9T8I9</accession>
<dbReference type="SUPFAM" id="SSF52058">
    <property type="entry name" value="L domain-like"/>
    <property type="match status" value="1"/>
</dbReference>
<keyword evidence="7" id="KW-1185">Reference proteome</keyword>
<evidence type="ECO:0000256" key="2">
    <source>
        <dbReference type="ARBA" id="ARBA00022821"/>
    </source>
</evidence>
<dbReference type="Gene3D" id="3.40.50.300">
    <property type="entry name" value="P-loop containing nucleotide triphosphate hydrolases"/>
    <property type="match status" value="1"/>
</dbReference>
<dbReference type="InterPro" id="IPR055414">
    <property type="entry name" value="LRR_R13L4/SHOC2-like"/>
</dbReference>
<feature type="domain" description="NB-ARC" evidence="3">
    <location>
        <begin position="1"/>
        <end position="146"/>
    </location>
</feature>
<evidence type="ECO:0000313" key="6">
    <source>
        <dbReference type="EMBL" id="EEF27826.1"/>
    </source>
</evidence>
<feature type="domain" description="Disease resistance R13L4/SHOC-2-like LRR" evidence="5">
    <location>
        <begin position="321"/>
        <end position="448"/>
    </location>
</feature>
<dbReference type="PANTHER" id="PTHR23155:SF759">
    <property type="entry name" value="AAA+ ATPASE DOMAIN-CONTAINING PROTEIN"/>
    <property type="match status" value="1"/>
</dbReference>
<dbReference type="InterPro" id="IPR036388">
    <property type="entry name" value="WH-like_DNA-bd_sf"/>
</dbReference>
<keyword evidence="2" id="KW-0611">Plant defense</keyword>
<protein>
    <submittedName>
        <fullName evidence="6">Uncharacterized protein</fullName>
    </submittedName>
</protein>